<feature type="signal peptide" evidence="2">
    <location>
        <begin position="1"/>
        <end position="22"/>
    </location>
</feature>
<feature type="coiled-coil region" evidence="1">
    <location>
        <begin position="21"/>
        <end position="55"/>
    </location>
</feature>
<dbReference type="AlphaFoldDB" id="A0A2A7U0V5"/>
<evidence type="ECO:0000313" key="3">
    <source>
        <dbReference type="EMBL" id="PEH72042.1"/>
    </source>
</evidence>
<accession>A0A2A7U0V5</accession>
<proteinExistence type="predicted"/>
<name>A0A2A7U0V5_EDWTA</name>
<organism evidence="3 4">
    <name type="scientific">Edwardsiella tarda</name>
    <dbReference type="NCBI Taxonomy" id="636"/>
    <lineage>
        <taxon>Bacteria</taxon>
        <taxon>Pseudomonadati</taxon>
        <taxon>Pseudomonadota</taxon>
        <taxon>Gammaproteobacteria</taxon>
        <taxon>Enterobacterales</taxon>
        <taxon>Hafniaceae</taxon>
        <taxon>Edwardsiella</taxon>
    </lineage>
</organism>
<feature type="chain" id="PRO_5012405297" evidence="2">
    <location>
        <begin position="23"/>
        <end position="449"/>
    </location>
</feature>
<dbReference type="EMBL" id="PDDV01000013">
    <property type="protein sequence ID" value="PEH72042.1"/>
    <property type="molecule type" value="Genomic_DNA"/>
</dbReference>
<evidence type="ECO:0000256" key="2">
    <source>
        <dbReference type="SAM" id="SignalP"/>
    </source>
</evidence>
<protein>
    <submittedName>
        <fullName evidence="3">Uncharacterized protein</fullName>
    </submittedName>
</protein>
<gene>
    <name evidence="3" type="ORF">CRM76_08985</name>
</gene>
<comment type="caution">
    <text evidence="3">The sequence shown here is derived from an EMBL/GenBank/DDBJ whole genome shotgun (WGS) entry which is preliminary data.</text>
</comment>
<keyword evidence="1" id="KW-0175">Coiled coil</keyword>
<evidence type="ECO:0000256" key="1">
    <source>
        <dbReference type="SAM" id="Coils"/>
    </source>
</evidence>
<dbReference type="RefSeq" id="WP_098142974.1">
    <property type="nucleotide sequence ID" value="NZ_PDDV01000013.1"/>
</dbReference>
<evidence type="ECO:0000313" key="4">
    <source>
        <dbReference type="Proteomes" id="UP000219788"/>
    </source>
</evidence>
<keyword evidence="2" id="KW-0732">Signal</keyword>
<reference evidence="4" key="1">
    <citation type="submission" date="2017-09" db="EMBL/GenBank/DDBJ databases">
        <title>FDA dAtabase for Regulatory Grade micrObial Sequences (FDA-ARGOS): Supporting development and validation of Infectious Disease Dx tests.</title>
        <authorList>
            <person name="Goldberg B."/>
            <person name="Campos J."/>
            <person name="Tallon L."/>
            <person name="Sadzewicz L."/>
            <person name="Ott S."/>
            <person name="Zhao X."/>
            <person name="Nagaraj S."/>
            <person name="Vavikolanu K."/>
            <person name="Aluvathingal J."/>
            <person name="Nadendla S."/>
            <person name="Geyer C."/>
            <person name="Sichtig H."/>
        </authorList>
    </citation>
    <scope>NUCLEOTIDE SEQUENCE [LARGE SCALE GENOMIC DNA]</scope>
    <source>
        <strain evidence="4">FDAARGOS_370</strain>
    </source>
</reference>
<dbReference type="Proteomes" id="UP000219788">
    <property type="component" value="Unassembled WGS sequence"/>
</dbReference>
<sequence length="449" mass="49803">MNKKIITSLIVATLAMQGMAYASTQDDTAALQKQLDQLEQQTRVLEKRAARAVTESQESSELKQNLVSKAVQKLHPKVLTRNQFTHALDDNNQSILQYKKHNAAPLLMIGGIADLTLTSGWIADRYQVNSSKYLPFMQSQGHYSTQTEVPQIKAKIVINPVQWATMSVLYDFRSSEMKSAVITLGDYNTLPVYLSAGLEYLDFGGRGHQTVIAKSAESYMDLQGYAVTLGYHGDNLSASASAVEQKIFGKATNIGSYLFDTHYDWCLGPVGGRLGGSYITDIKGIGSTDSDDIGMPDNNMFEAVTQPNGRLPAYALYGRLDITDQYHIYSNYMKLDGDLAQGWKGSERVRPSLLTVNGSYNFDLLGVQNQIIAGYDRSSGAFGLRNDLKYMSKYNKYSPLTSDLYAHQYSLELSSRLSSNLYLTEGVYLQYDYDSNDHTGFGVNLSGVF</sequence>